<keyword evidence="3" id="KW-1185">Reference proteome</keyword>
<gene>
    <name evidence="2" type="ORF">T310_6389</name>
</gene>
<dbReference type="Proteomes" id="UP000053958">
    <property type="component" value="Unassembled WGS sequence"/>
</dbReference>
<evidence type="ECO:0000313" key="3">
    <source>
        <dbReference type="Proteomes" id="UP000053958"/>
    </source>
</evidence>
<feature type="compositionally biased region" description="Polar residues" evidence="1">
    <location>
        <begin position="318"/>
        <end position="335"/>
    </location>
</feature>
<name>A0A0F4YPU6_RASE3</name>
<dbReference type="AlphaFoldDB" id="A0A0F4YPU6"/>
<dbReference type="RefSeq" id="XP_013326250.1">
    <property type="nucleotide sequence ID" value="XM_013470796.1"/>
</dbReference>
<dbReference type="OrthoDB" id="424974at2759"/>
<dbReference type="GeneID" id="25318691"/>
<sequence length="348" mass="40182">MSSSYTADPVNLAAELSMSEENAQRYGLWLDWQSGLRSLWACIESRLSSHGRDSSRGSAAIVHRIVHLDCSHSFITNNLFVRRWTMRRGPGAGQKPLPHNYDPEKFTDMTMQLVRQLIHKVYQQSPTPQEHALAETNRKKEMRLLIDTTLEKIQMLYLRHCNPSIPLHRGVLLGLANNIKWKFWIMFFHRFQRQHRSLCMTPEMNYYSVLTGKKKNIHPIPKLLETYIKAAQEEDYEPFRWHLDSYSGFRAASYILLQLSDPSSRKELGPALVERGRKALQGMRDVRASNIDDNNDNDNDSKVWTLLRKIDLVNHQLSSDNQNENTGPNHAQQPLSNNNNNSSSYPVG</sequence>
<comment type="caution">
    <text evidence="2">The sequence shown here is derived from an EMBL/GenBank/DDBJ whole genome shotgun (WGS) entry which is preliminary data.</text>
</comment>
<accession>A0A0F4YPU6</accession>
<reference evidence="2 3" key="1">
    <citation type="submission" date="2015-04" db="EMBL/GenBank/DDBJ databases">
        <authorList>
            <person name="Heijne W.H."/>
            <person name="Fedorova N.D."/>
            <person name="Nierman W.C."/>
            <person name="Vollebregt A.W."/>
            <person name="Zhao Z."/>
            <person name="Wu L."/>
            <person name="Kumar M."/>
            <person name="Stam H."/>
            <person name="van den Berg M.A."/>
            <person name="Pel H.J."/>
        </authorList>
    </citation>
    <scope>NUCLEOTIDE SEQUENCE [LARGE SCALE GENOMIC DNA]</scope>
    <source>
        <strain evidence="2 3">CBS 393.64</strain>
    </source>
</reference>
<organism evidence="2 3">
    <name type="scientific">Rasamsonia emersonii (strain ATCC 16479 / CBS 393.64 / IMI 116815)</name>
    <dbReference type="NCBI Taxonomy" id="1408163"/>
    <lineage>
        <taxon>Eukaryota</taxon>
        <taxon>Fungi</taxon>
        <taxon>Dikarya</taxon>
        <taxon>Ascomycota</taxon>
        <taxon>Pezizomycotina</taxon>
        <taxon>Eurotiomycetes</taxon>
        <taxon>Eurotiomycetidae</taxon>
        <taxon>Eurotiales</taxon>
        <taxon>Trichocomaceae</taxon>
        <taxon>Rasamsonia</taxon>
    </lineage>
</organism>
<protein>
    <submittedName>
        <fullName evidence="2">Fungal specific transcription factor</fullName>
    </submittedName>
</protein>
<dbReference type="EMBL" id="LASV01000332">
    <property type="protein sequence ID" value="KKA19638.1"/>
    <property type="molecule type" value="Genomic_DNA"/>
</dbReference>
<evidence type="ECO:0000256" key="1">
    <source>
        <dbReference type="SAM" id="MobiDB-lite"/>
    </source>
</evidence>
<evidence type="ECO:0000313" key="2">
    <source>
        <dbReference type="EMBL" id="KKA19638.1"/>
    </source>
</evidence>
<feature type="region of interest" description="Disordered" evidence="1">
    <location>
        <begin position="318"/>
        <end position="348"/>
    </location>
</feature>
<proteinExistence type="predicted"/>
<feature type="compositionally biased region" description="Low complexity" evidence="1">
    <location>
        <begin position="336"/>
        <end position="348"/>
    </location>
</feature>
<dbReference type="STRING" id="1408163.A0A0F4YPU6"/>